<sequence>MRLRITLPLSLLVFLIAAASSADMRPIKKLRPGIPPYAVAEKIARHNDQVVASRLADEPLKLPGTPHMTWLADCDARVQATLFYPDPVDTIYAVRNPGNQFSLSAGAIDYGVNELHTPVLLITGNTNSDSLRLFAKGYTHLGADLRHDLDSLRLSLGTNAPGSGAMARPETVLVEKNVDFQVATAMKRYAQRIESGRLVVIGAVIDLNNRYGYGLNRLIIININSEIDPERLRAMHHLIRLDKRLLGLVGRKPWAEENTESLATPPSRKAPSKKSSKKKSALKK</sequence>
<dbReference type="GO" id="GO:0004089">
    <property type="term" value="F:carbonate dehydratase activity"/>
    <property type="evidence" value="ECO:0007669"/>
    <property type="project" value="InterPro"/>
</dbReference>
<dbReference type="InterPro" id="IPR036874">
    <property type="entry name" value="Carbonic_anhydrase_sf"/>
</dbReference>
<evidence type="ECO:0000313" key="4">
    <source>
        <dbReference type="EMBL" id="MDG4476474.1"/>
    </source>
</evidence>
<feature type="chain" id="PRO_5040849824" evidence="3">
    <location>
        <begin position="23"/>
        <end position="284"/>
    </location>
</feature>
<dbReference type="Proteomes" id="UP001154240">
    <property type="component" value="Unassembled WGS sequence"/>
</dbReference>
<proteinExistence type="inferred from homology"/>
<evidence type="ECO:0000256" key="2">
    <source>
        <dbReference type="SAM" id="MobiDB-lite"/>
    </source>
</evidence>
<gene>
    <name evidence="4" type="ORF">OLX77_09940</name>
</gene>
<evidence type="ECO:0000256" key="3">
    <source>
        <dbReference type="SAM" id="SignalP"/>
    </source>
</evidence>
<keyword evidence="3" id="KW-0732">Signal</keyword>
<dbReference type="AlphaFoldDB" id="A0A9X4MFB0"/>
<dbReference type="SUPFAM" id="SSF53056">
    <property type="entry name" value="beta-carbonic anhydrase, cab"/>
    <property type="match status" value="1"/>
</dbReference>
<keyword evidence="5" id="KW-1185">Reference proteome</keyword>
<reference evidence="4" key="2">
    <citation type="submission" date="2022-10" db="EMBL/GenBank/DDBJ databases">
        <authorList>
            <person name="Aronson H.S."/>
        </authorList>
    </citation>
    <scope>NUCLEOTIDE SEQUENCE</scope>
    <source>
        <strain evidence="4">RS19-109</strain>
    </source>
</reference>
<protein>
    <submittedName>
        <fullName evidence="4">Carbonic anhydrase</fullName>
    </submittedName>
</protein>
<reference evidence="4" key="1">
    <citation type="journal article" date="2022" name="bioRxiv">
        <title>Thiovibrio frasassiensisgen. nov., sp. nov., an autotrophic, elemental sulfur disproportionating bacterium isolated from sulfidic karst sediment, and proposal of Thiovibrionaceae fam. nov.</title>
        <authorList>
            <person name="Aronson H."/>
            <person name="Thomas C."/>
            <person name="Bhattacharyya M."/>
            <person name="Eckstein S."/>
            <person name="Jensen S."/>
            <person name="Barco R."/>
            <person name="Macalady J."/>
            <person name="Amend J."/>
        </authorList>
    </citation>
    <scope>NUCLEOTIDE SEQUENCE</scope>
    <source>
        <strain evidence="4">RS19-109</strain>
    </source>
</reference>
<feature type="compositionally biased region" description="Basic residues" evidence="2">
    <location>
        <begin position="270"/>
        <end position="284"/>
    </location>
</feature>
<comment type="similarity">
    <text evidence="1">Belongs to the beta-class carbonic anhydrase family.</text>
</comment>
<dbReference type="GO" id="GO:0008270">
    <property type="term" value="F:zinc ion binding"/>
    <property type="evidence" value="ECO:0007669"/>
    <property type="project" value="InterPro"/>
</dbReference>
<dbReference type="EMBL" id="JAPHEH010000001">
    <property type="protein sequence ID" value="MDG4476474.1"/>
    <property type="molecule type" value="Genomic_DNA"/>
</dbReference>
<name>A0A9X4MFB0_9BACT</name>
<evidence type="ECO:0000313" key="5">
    <source>
        <dbReference type="Proteomes" id="UP001154240"/>
    </source>
</evidence>
<organism evidence="4 5">
    <name type="scientific">Thiovibrio frasassiensis</name>
    <dbReference type="NCBI Taxonomy" id="2984131"/>
    <lineage>
        <taxon>Bacteria</taxon>
        <taxon>Pseudomonadati</taxon>
        <taxon>Thermodesulfobacteriota</taxon>
        <taxon>Desulfobulbia</taxon>
        <taxon>Desulfobulbales</taxon>
        <taxon>Thiovibrionaceae</taxon>
        <taxon>Thiovibrio</taxon>
    </lineage>
</organism>
<feature type="region of interest" description="Disordered" evidence="2">
    <location>
        <begin position="256"/>
        <end position="284"/>
    </location>
</feature>
<dbReference type="InterPro" id="IPR001765">
    <property type="entry name" value="Carbonic_anhydrase"/>
</dbReference>
<dbReference type="RefSeq" id="WP_307633441.1">
    <property type="nucleotide sequence ID" value="NZ_JAPHEH010000001.1"/>
</dbReference>
<evidence type="ECO:0000256" key="1">
    <source>
        <dbReference type="ARBA" id="ARBA00006217"/>
    </source>
</evidence>
<comment type="caution">
    <text evidence="4">The sequence shown here is derived from an EMBL/GenBank/DDBJ whole genome shotgun (WGS) entry which is preliminary data.</text>
</comment>
<accession>A0A9X4MFB0</accession>
<dbReference type="SMART" id="SM00947">
    <property type="entry name" value="Pro_CA"/>
    <property type="match status" value="1"/>
</dbReference>
<dbReference type="Gene3D" id="3.40.1050.10">
    <property type="entry name" value="Carbonic anhydrase"/>
    <property type="match status" value="1"/>
</dbReference>
<feature type="signal peptide" evidence="3">
    <location>
        <begin position="1"/>
        <end position="22"/>
    </location>
</feature>
<dbReference type="Pfam" id="PF00484">
    <property type="entry name" value="Pro_CA"/>
    <property type="match status" value="1"/>
</dbReference>